<comment type="caution">
    <text evidence="1">The sequence shown here is derived from an EMBL/GenBank/DDBJ whole genome shotgun (WGS) entry which is preliminary data.</text>
</comment>
<protein>
    <submittedName>
        <fullName evidence="1">Uncharacterized protein</fullName>
    </submittedName>
</protein>
<sequence length="300" mass="34287">MLSSQEPPRQKKAIAARNEQFASREFDLIFGNVYALPRVPRPPVRDRKNPIERYNVVPFLAKYCFPKRTVRMGTVTTSVCRCPQYLQLLMALRFDGAAAFQVVTGDFVNVFQPIMCRTVGLVTRLIGRHLFKKLVHFPHVFQLNTVMREFYEMDRFPGVTGCIDCTRVRSSSPGRDDAQSPVKQTHLKAGKYNKAHISTRNSVERAFGVWKRRFPCLDMRLQHKPGCSASIVTVCAALHNPACLRKEPQPPPPLPPPVRRRVRNTRRSARRPVHLPPVDAVQDTLTGIQTREIIIEKSFF</sequence>
<keyword evidence="2" id="KW-1185">Reference proteome</keyword>
<evidence type="ECO:0000313" key="2">
    <source>
        <dbReference type="Proteomes" id="UP000805193"/>
    </source>
</evidence>
<reference evidence="1 2" key="1">
    <citation type="journal article" date="2020" name="Cell">
        <title>Large-Scale Comparative Analyses of Tick Genomes Elucidate Their Genetic Diversity and Vector Capacities.</title>
        <authorList>
            <consortium name="Tick Genome and Microbiome Consortium (TIGMIC)"/>
            <person name="Jia N."/>
            <person name="Wang J."/>
            <person name="Shi W."/>
            <person name="Du L."/>
            <person name="Sun Y."/>
            <person name="Zhan W."/>
            <person name="Jiang J.F."/>
            <person name="Wang Q."/>
            <person name="Zhang B."/>
            <person name="Ji P."/>
            <person name="Bell-Sakyi L."/>
            <person name="Cui X.M."/>
            <person name="Yuan T.T."/>
            <person name="Jiang B.G."/>
            <person name="Yang W.F."/>
            <person name="Lam T.T."/>
            <person name="Chang Q.C."/>
            <person name="Ding S.J."/>
            <person name="Wang X.J."/>
            <person name="Zhu J.G."/>
            <person name="Ruan X.D."/>
            <person name="Zhao L."/>
            <person name="Wei J.T."/>
            <person name="Ye R.Z."/>
            <person name="Que T.C."/>
            <person name="Du C.H."/>
            <person name="Zhou Y.H."/>
            <person name="Cheng J.X."/>
            <person name="Dai P.F."/>
            <person name="Guo W.B."/>
            <person name="Han X.H."/>
            <person name="Huang E.J."/>
            <person name="Li L.F."/>
            <person name="Wei W."/>
            <person name="Gao Y.C."/>
            <person name="Liu J.Z."/>
            <person name="Shao H.Z."/>
            <person name="Wang X."/>
            <person name="Wang C.C."/>
            <person name="Yang T.C."/>
            <person name="Huo Q.B."/>
            <person name="Li W."/>
            <person name="Chen H.Y."/>
            <person name="Chen S.E."/>
            <person name="Zhou L.G."/>
            <person name="Ni X.B."/>
            <person name="Tian J.H."/>
            <person name="Sheng Y."/>
            <person name="Liu T."/>
            <person name="Pan Y.S."/>
            <person name="Xia L.Y."/>
            <person name="Li J."/>
            <person name="Zhao F."/>
            <person name="Cao W.C."/>
        </authorList>
    </citation>
    <scope>NUCLEOTIDE SEQUENCE [LARGE SCALE GENOMIC DNA]</scope>
    <source>
        <strain evidence="1">Iper-2018</strain>
    </source>
</reference>
<evidence type="ECO:0000313" key="1">
    <source>
        <dbReference type="EMBL" id="KAG0427857.1"/>
    </source>
</evidence>
<dbReference type="EMBL" id="JABSTQ010009587">
    <property type="protein sequence ID" value="KAG0427857.1"/>
    <property type="molecule type" value="Genomic_DNA"/>
</dbReference>
<accession>A0AC60Q4E6</accession>
<name>A0AC60Q4E6_IXOPE</name>
<gene>
    <name evidence="1" type="ORF">HPB47_025144</name>
</gene>
<proteinExistence type="predicted"/>
<organism evidence="1 2">
    <name type="scientific">Ixodes persulcatus</name>
    <name type="common">Taiga tick</name>
    <dbReference type="NCBI Taxonomy" id="34615"/>
    <lineage>
        <taxon>Eukaryota</taxon>
        <taxon>Metazoa</taxon>
        <taxon>Ecdysozoa</taxon>
        <taxon>Arthropoda</taxon>
        <taxon>Chelicerata</taxon>
        <taxon>Arachnida</taxon>
        <taxon>Acari</taxon>
        <taxon>Parasitiformes</taxon>
        <taxon>Ixodida</taxon>
        <taxon>Ixodoidea</taxon>
        <taxon>Ixodidae</taxon>
        <taxon>Ixodinae</taxon>
        <taxon>Ixodes</taxon>
    </lineage>
</organism>
<dbReference type="Proteomes" id="UP000805193">
    <property type="component" value="Unassembled WGS sequence"/>
</dbReference>